<organism evidence="4 5">
    <name type="scientific">Paraburkholderia phenazinium</name>
    <dbReference type="NCBI Taxonomy" id="60549"/>
    <lineage>
        <taxon>Bacteria</taxon>
        <taxon>Pseudomonadati</taxon>
        <taxon>Pseudomonadota</taxon>
        <taxon>Betaproteobacteria</taxon>
        <taxon>Burkholderiales</taxon>
        <taxon>Burkholderiaceae</taxon>
        <taxon>Paraburkholderia</taxon>
    </lineage>
</organism>
<evidence type="ECO:0000256" key="1">
    <source>
        <dbReference type="SAM" id="MobiDB-lite"/>
    </source>
</evidence>
<evidence type="ECO:0000259" key="3">
    <source>
        <dbReference type="Pfam" id="PF00188"/>
    </source>
</evidence>
<evidence type="ECO:0000256" key="2">
    <source>
        <dbReference type="SAM" id="SignalP"/>
    </source>
</evidence>
<dbReference type="InterPro" id="IPR035940">
    <property type="entry name" value="CAP_sf"/>
</dbReference>
<accession>A0A1N6KYC0</accession>
<sequence length="367" mass="36238">MNKKRSESVLAVLAAGFSISLAACGGGGSSPASASVTASAPASASSPSVPSTPPSASLTTSATNPFVAGTGPSAIFAAVNSYRSALGVGQLTDDPILDSAALAHATYLEVNFANGNLTAFSHDEISTLPDFYAETPLARADKAGAPATEFVGEEVTASPLTNATAAGNDCVTGLLNSVYHLSGLVATETTLGIGFTPITSNISSMCVLDVGVTNASGTPQANDIPITAGQQMAATAVAHVPLANESGVALAMAAESPNPVPNITSPGRPLMVRVRADQAGAELTVSSFTLTSNSGAAVAGEILIPTGAQAGSTSAAVVDANGLLPPGTVFLVPQAPLAPSTTYTATFAGERDGSPVNVTWSFSTGSN</sequence>
<dbReference type="AlphaFoldDB" id="A0A1N6KYC0"/>
<dbReference type="InterPro" id="IPR014044">
    <property type="entry name" value="CAP_dom"/>
</dbReference>
<reference evidence="4 5" key="1">
    <citation type="submission" date="2016-11" db="EMBL/GenBank/DDBJ databases">
        <authorList>
            <person name="Jaros S."/>
            <person name="Januszkiewicz K."/>
            <person name="Wedrychowicz H."/>
        </authorList>
    </citation>
    <scope>NUCLEOTIDE SEQUENCE [LARGE SCALE GENOMIC DNA]</scope>
    <source>
        <strain evidence="4 5">GAS95</strain>
    </source>
</reference>
<evidence type="ECO:0000313" key="5">
    <source>
        <dbReference type="Proteomes" id="UP000185151"/>
    </source>
</evidence>
<dbReference type="Pfam" id="PF00188">
    <property type="entry name" value="CAP"/>
    <property type="match status" value="1"/>
</dbReference>
<feature type="region of interest" description="Disordered" evidence="1">
    <location>
        <begin position="35"/>
        <end position="59"/>
    </location>
</feature>
<dbReference type="PROSITE" id="PS51257">
    <property type="entry name" value="PROKAR_LIPOPROTEIN"/>
    <property type="match status" value="1"/>
</dbReference>
<dbReference type="RefSeq" id="WP_074300275.1">
    <property type="nucleotide sequence ID" value="NZ_FSRU01000002.1"/>
</dbReference>
<keyword evidence="5" id="KW-1185">Reference proteome</keyword>
<dbReference type="Gene3D" id="3.40.33.10">
    <property type="entry name" value="CAP"/>
    <property type="match status" value="1"/>
</dbReference>
<feature type="chain" id="PRO_5012478420" evidence="2">
    <location>
        <begin position="23"/>
        <end position="367"/>
    </location>
</feature>
<dbReference type="Proteomes" id="UP000185151">
    <property type="component" value="Unassembled WGS sequence"/>
</dbReference>
<dbReference type="EMBL" id="FSRU01000002">
    <property type="protein sequence ID" value="SIO61551.1"/>
    <property type="molecule type" value="Genomic_DNA"/>
</dbReference>
<name>A0A1N6KYC0_9BURK</name>
<protein>
    <submittedName>
        <fullName evidence="4">Uncharacterized conserved protein YkwD, contains CAP (CSP/antigen 5/PR1) domain</fullName>
    </submittedName>
</protein>
<keyword evidence="2" id="KW-0732">Signal</keyword>
<feature type="signal peptide" evidence="2">
    <location>
        <begin position="1"/>
        <end position="22"/>
    </location>
</feature>
<dbReference type="OrthoDB" id="8684090at2"/>
<evidence type="ECO:0000313" key="4">
    <source>
        <dbReference type="EMBL" id="SIO61551.1"/>
    </source>
</evidence>
<feature type="domain" description="SCP" evidence="3">
    <location>
        <begin position="77"/>
        <end position="195"/>
    </location>
</feature>
<proteinExistence type="predicted"/>
<gene>
    <name evidence="4" type="ORF">SAMN05444165_5267</name>
</gene>